<dbReference type="Pfam" id="PF23926">
    <property type="entry name" value="LtfC"/>
    <property type="match status" value="1"/>
</dbReference>
<evidence type="ECO:0000313" key="3">
    <source>
        <dbReference type="Proteomes" id="UP001558474"/>
    </source>
</evidence>
<organism evidence="2 3">
    <name type="scientific">Mycolicibacterium porcinum</name>
    <dbReference type="NCBI Taxonomy" id="39693"/>
    <lineage>
        <taxon>Bacteria</taxon>
        <taxon>Bacillati</taxon>
        <taxon>Actinomycetota</taxon>
        <taxon>Actinomycetes</taxon>
        <taxon>Mycobacteriales</taxon>
        <taxon>Mycobacteriaceae</taxon>
        <taxon>Mycolicibacterium</taxon>
    </lineage>
</organism>
<evidence type="ECO:0000259" key="1">
    <source>
        <dbReference type="Pfam" id="PF23926"/>
    </source>
</evidence>
<evidence type="ECO:0000313" key="2">
    <source>
        <dbReference type="EMBL" id="MEX3741105.1"/>
    </source>
</evidence>
<dbReference type="EMBL" id="JBDLOU010000058">
    <property type="protein sequence ID" value="MEX3741105.1"/>
    <property type="molecule type" value="Genomic_DNA"/>
</dbReference>
<reference evidence="2 3" key="1">
    <citation type="submission" date="2024-04" db="EMBL/GenBank/DDBJ databases">
        <title>Genomic Markers of Mycobacteria.</title>
        <authorList>
            <person name="Soliman M.S."/>
            <person name="Elkholy A."/>
            <person name="Soliman N.S."/>
            <person name="Abbas A."/>
            <person name="Khayrat S."/>
            <person name="Shawky S."/>
        </authorList>
    </citation>
    <scope>NUCLEOTIDE SEQUENCE [LARGE SCALE GENOMIC DNA]</scope>
    <source>
        <strain evidence="2 3">Egy-CU-AM5</strain>
    </source>
</reference>
<dbReference type="Proteomes" id="UP001558474">
    <property type="component" value="Unassembled WGS sequence"/>
</dbReference>
<keyword evidence="3" id="KW-1185">Reference proteome</keyword>
<name>A0ABV3VI88_9MYCO</name>
<sequence length="321" mass="34333">MLGAKTRQDTLVLSEGQTWVATFFPTAGGVFSPGTTAECIITDQAGGVLATWSPATVADNRIEFIVAPADQALIPAGSYFRVTAHLPAVGPRPAIDTNLARGLVVRDDNPTPLAAPRTTSVALSFADSMSGPEVDPGWVRVGNWGKTKIWDNSALSLPNAMSADFAVFDKGVARYRAQTNQNAVKVEVSTIRALATGGKTTVIVAGNQNLTSWVGLQFQYGVLSGDQKIHIVTGTSPVAYSIEQSAANAVANNDRYTFIYDDLADKYLVYKGTDFATPFVQWPDAAHDIPHGNGYRYPALLFESDFLTTGIQLSGWAIKDN</sequence>
<protein>
    <recommendedName>
        <fullName evidence="1">LtfC/p132/Gp6 beta-sandwich domain-containing protein</fullName>
    </recommendedName>
</protein>
<comment type="caution">
    <text evidence="2">The sequence shown here is derived from an EMBL/GenBank/DDBJ whole genome shotgun (WGS) entry which is preliminary data.</text>
</comment>
<dbReference type="RefSeq" id="WP_368573804.1">
    <property type="nucleotide sequence ID" value="NZ_JBDLOU010000058.1"/>
</dbReference>
<accession>A0ABV3VI88</accession>
<proteinExistence type="predicted"/>
<dbReference type="InterPro" id="IPR055688">
    <property type="entry name" value="LtfC/p132/Gp6_b-sand"/>
</dbReference>
<gene>
    <name evidence="2" type="ORF">ABFW12_23025</name>
</gene>
<feature type="domain" description="LtfC/p132/Gp6 beta-sandwich" evidence="1">
    <location>
        <begin position="6"/>
        <end position="106"/>
    </location>
</feature>